<feature type="transmembrane region" description="Helical" evidence="1">
    <location>
        <begin position="104"/>
        <end position="129"/>
    </location>
</feature>
<protein>
    <submittedName>
        <fullName evidence="2">ABC-2 type transport system permease protein</fullName>
    </submittedName>
</protein>
<feature type="transmembrane region" description="Helical" evidence="1">
    <location>
        <begin position="461"/>
        <end position="487"/>
    </location>
</feature>
<dbReference type="Proteomes" id="UP000198122">
    <property type="component" value="Unassembled WGS sequence"/>
</dbReference>
<feature type="transmembrane region" description="Helical" evidence="1">
    <location>
        <begin position="388"/>
        <end position="409"/>
    </location>
</feature>
<dbReference type="AlphaFoldDB" id="A0A212U8G5"/>
<feature type="transmembrane region" description="Helical" evidence="1">
    <location>
        <begin position="342"/>
        <end position="360"/>
    </location>
</feature>
<reference evidence="2 3" key="1">
    <citation type="submission" date="2017-06" db="EMBL/GenBank/DDBJ databases">
        <authorList>
            <person name="Kim H.J."/>
            <person name="Triplett B.A."/>
        </authorList>
    </citation>
    <scope>NUCLEOTIDE SEQUENCE [LARGE SCALE GENOMIC DNA]</scope>
    <source>
        <strain evidence="2 3">DSM 22179</strain>
    </source>
</reference>
<sequence length="537" mass="55602">MVGELVGLKIRLLRSGLRRSPMRAVGFVLGAVLLVGGGLAGGGLMAATGLTWASRAQDVGIVTTCVMALVALQWYVVPILATGLDETLDPARFALFPVTARRLLPGLVASSLVGPAGVAQLALTLGFVLAWARTPAAALAALVFGLLGSLSAVVGTRALSTAVAAAAGGRRWRDATSMVAVLLSATLGVWINLISSRITSVEAARTEGGLVAGVLAWTPLGAPWAVPGDVATGRWGLAVAHGAIAVVTCLALLWVWRRALDARLTSPPASGVEGTVVRGAAWYDRFLPDTRAGAVMQRALRYWTRDPRYLMSLGMALLMPVLMVLPGLLAPSAEPMPTEGRALLPFVALATAWACSIATMQDTSYDGSPFSLHVLSGMRGRDDRWGRALPVLLWAVPLTLVLVTVGALAVGDWRWWPLATGLSLAVIGAGVGAGQWTSAMWQFPAPPPGANQFANPPGSTLATFLALLVCTVTQVAVCVPVLVLGVWGHDSPVAQGAALLLGAALGAGVLALGVRLGGRQLDRAWPEILGRVTERAG</sequence>
<dbReference type="OrthoDB" id="3261041at2"/>
<keyword evidence="1" id="KW-0472">Membrane</keyword>
<name>A0A212U8G5_9MICO</name>
<feature type="transmembrane region" description="Helical" evidence="1">
    <location>
        <begin position="136"/>
        <end position="155"/>
    </location>
</feature>
<keyword evidence="1" id="KW-0812">Transmembrane</keyword>
<dbReference type="RefSeq" id="WP_088819276.1">
    <property type="nucleotide sequence ID" value="NZ_FYEZ01000004.1"/>
</dbReference>
<accession>A0A212U8G5</accession>
<evidence type="ECO:0000313" key="2">
    <source>
        <dbReference type="EMBL" id="SNC74334.1"/>
    </source>
</evidence>
<keyword evidence="3" id="KW-1185">Reference proteome</keyword>
<feature type="transmembrane region" description="Helical" evidence="1">
    <location>
        <begin position="59"/>
        <end position="84"/>
    </location>
</feature>
<evidence type="ECO:0000313" key="3">
    <source>
        <dbReference type="Proteomes" id="UP000198122"/>
    </source>
</evidence>
<feature type="transmembrane region" description="Helical" evidence="1">
    <location>
        <begin position="207"/>
        <end position="226"/>
    </location>
</feature>
<proteinExistence type="predicted"/>
<organism evidence="2 3">
    <name type="scientific">Kytococcus aerolatus</name>
    <dbReference type="NCBI Taxonomy" id="592308"/>
    <lineage>
        <taxon>Bacteria</taxon>
        <taxon>Bacillati</taxon>
        <taxon>Actinomycetota</taxon>
        <taxon>Actinomycetes</taxon>
        <taxon>Micrococcales</taxon>
        <taxon>Kytococcaceae</taxon>
        <taxon>Kytococcus</taxon>
    </lineage>
</organism>
<feature type="transmembrane region" description="Helical" evidence="1">
    <location>
        <begin position="493"/>
        <end position="514"/>
    </location>
</feature>
<gene>
    <name evidence="2" type="ORF">SAMN05445756_2257</name>
</gene>
<feature type="transmembrane region" description="Helical" evidence="1">
    <location>
        <begin position="24"/>
        <end position="47"/>
    </location>
</feature>
<feature type="transmembrane region" description="Helical" evidence="1">
    <location>
        <begin position="175"/>
        <end position="195"/>
    </location>
</feature>
<feature type="transmembrane region" description="Helical" evidence="1">
    <location>
        <begin position="238"/>
        <end position="256"/>
    </location>
</feature>
<evidence type="ECO:0000256" key="1">
    <source>
        <dbReference type="SAM" id="Phobius"/>
    </source>
</evidence>
<keyword evidence="1" id="KW-1133">Transmembrane helix</keyword>
<dbReference type="EMBL" id="FYEZ01000004">
    <property type="protein sequence ID" value="SNC74334.1"/>
    <property type="molecule type" value="Genomic_DNA"/>
</dbReference>
<feature type="transmembrane region" description="Helical" evidence="1">
    <location>
        <begin position="415"/>
        <end position="434"/>
    </location>
</feature>
<feature type="transmembrane region" description="Helical" evidence="1">
    <location>
        <begin position="309"/>
        <end position="330"/>
    </location>
</feature>